<evidence type="ECO:0000313" key="2">
    <source>
        <dbReference type="EMBL" id="SFI77957.1"/>
    </source>
</evidence>
<dbReference type="InterPro" id="IPR000182">
    <property type="entry name" value="GNAT_dom"/>
</dbReference>
<dbReference type="SUPFAM" id="SSF55729">
    <property type="entry name" value="Acyl-CoA N-acyltransferases (Nat)"/>
    <property type="match status" value="1"/>
</dbReference>
<dbReference type="InterPro" id="IPR016102">
    <property type="entry name" value="Succinyl-CoA_synth-like"/>
</dbReference>
<dbReference type="InterPro" id="IPR043938">
    <property type="entry name" value="Ligase_CoA_dom"/>
</dbReference>
<reference evidence="2 3" key="1">
    <citation type="submission" date="2016-10" db="EMBL/GenBank/DDBJ databases">
        <authorList>
            <person name="de Groot N.N."/>
        </authorList>
    </citation>
    <scope>NUCLEOTIDE SEQUENCE [LARGE SCALE GENOMIC DNA]</scope>
    <source>
        <strain evidence="2 3">DSM 44468</strain>
    </source>
</reference>
<dbReference type="GO" id="GO:0016747">
    <property type="term" value="F:acyltransferase activity, transferring groups other than amino-acyl groups"/>
    <property type="evidence" value="ECO:0007669"/>
    <property type="project" value="InterPro"/>
</dbReference>
<name>A0A1I3KZS0_9PSEU</name>
<dbReference type="InterPro" id="IPR032875">
    <property type="entry name" value="Succ_CoA_lig_flav_dom"/>
</dbReference>
<dbReference type="SUPFAM" id="SSF52210">
    <property type="entry name" value="Succinyl-CoA synthetase domains"/>
    <property type="match status" value="2"/>
</dbReference>
<proteinExistence type="predicted"/>
<dbReference type="GO" id="GO:0043758">
    <property type="term" value="F:acetate-CoA ligase (ADP-forming) activity"/>
    <property type="evidence" value="ECO:0007669"/>
    <property type="project" value="InterPro"/>
</dbReference>
<dbReference type="InterPro" id="IPR013815">
    <property type="entry name" value="ATP_grasp_subdomain_1"/>
</dbReference>
<dbReference type="InterPro" id="IPR003781">
    <property type="entry name" value="CoA-bd"/>
</dbReference>
<dbReference type="Proteomes" id="UP000199025">
    <property type="component" value="Unassembled WGS sequence"/>
</dbReference>
<accession>A0A1I3KZS0</accession>
<evidence type="ECO:0000259" key="1">
    <source>
        <dbReference type="PROSITE" id="PS51186"/>
    </source>
</evidence>
<dbReference type="Pfam" id="PF13549">
    <property type="entry name" value="ATP-grasp_5"/>
    <property type="match status" value="1"/>
</dbReference>
<dbReference type="STRING" id="115433.SAMN05421835_101759"/>
<protein>
    <submittedName>
        <fullName evidence="2">Acyl-CoA synthetase (NDP forming)</fullName>
    </submittedName>
</protein>
<dbReference type="Gene3D" id="3.40.50.720">
    <property type="entry name" value="NAD(P)-binding Rossmann-like Domain"/>
    <property type="match status" value="1"/>
</dbReference>
<dbReference type="Gene3D" id="3.30.1490.20">
    <property type="entry name" value="ATP-grasp fold, A domain"/>
    <property type="match status" value="1"/>
</dbReference>
<dbReference type="SUPFAM" id="SSF51735">
    <property type="entry name" value="NAD(P)-binding Rossmann-fold domains"/>
    <property type="match status" value="1"/>
</dbReference>
<dbReference type="AlphaFoldDB" id="A0A1I3KZS0"/>
<organism evidence="2 3">
    <name type="scientific">Amycolatopsis sacchari</name>
    <dbReference type="NCBI Taxonomy" id="115433"/>
    <lineage>
        <taxon>Bacteria</taxon>
        <taxon>Bacillati</taxon>
        <taxon>Actinomycetota</taxon>
        <taxon>Actinomycetes</taxon>
        <taxon>Pseudonocardiales</taxon>
        <taxon>Pseudonocardiaceae</taxon>
        <taxon>Amycolatopsis</taxon>
    </lineage>
</organism>
<dbReference type="Pfam" id="PF00583">
    <property type="entry name" value="Acetyltransf_1"/>
    <property type="match status" value="1"/>
</dbReference>
<dbReference type="Gene3D" id="3.40.630.30">
    <property type="match status" value="1"/>
</dbReference>
<evidence type="ECO:0000313" key="3">
    <source>
        <dbReference type="Proteomes" id="UP000199025"/>
    </source>
</evidence>
<dbReference type="EMBL" id="FORP01000001">
    <property type="protein sequence ID" value="SFI77957.1"/>
    <property type="molecule type" value="Genomic_DNA"/>
</dbReference>
<dbReference type="CDD" id="cd04301">
    <property type="entry name" value="NAT_SF"/>
    <property type="match status" value="1"/>
</dbReference>
<dbReference type="GO" id="GO:0005524">
    <property type="term" value="F:ATP binding"/>
    <property type="evidence" value="ECO:0007669"/>
    <property type="project" value="InterPro"/>
</dbReference>
<dbReference type="Gene3D" id="3.30.470.20">
    <property type="entry name" value="ATP-grasp fold, B domain"/>
    <property type="match status" value="1"/>
</dbReference>
<dbReference type="InterPro" id="IPR036291">
    <property type="entry name" value="NAD(P)-bd_dom_sf"/>
</dbReference>
<dbReference type="SUPFAM" id="SSF56059">
    <property type="entry name" value="Glutathione synthetase ATP-binding domain-like"/>
    <property type="match status" value="1"/>
</dbReference>
<dbReference type="Pfam" id="PF13380">
    <property type="entry name" value="CoA_binding_2"/>
    <property type="match status" value="1"/>
</dbReference>
<dbReference type="Pfam" id="PF19045">
    <property type="entry name" value="Ligase_CoA_2"/>
    <property type="match status" value="1"/>
</dbReference>
<gene>
    <name evidence="2" type="ORF">SAMN05421835_101759</name>
</gene>
<dbReference type="Gene3D" id="3.40.50.261">
    <property type="entry name" value="Succinyl-CoA synthetase domains"/>
    <property type="match status" value="2"/>
</dbReference>
<feature type="domain" description="N-acetyltransferase" evidence="1">
    <location>
        <begin position="18"/>
        <end position="170"/>
    </location>
</feature>
<dbReference type="PANTHER" id="PTHR42793">
    <property type="entry name" value="COA BINDING DOMAIN CONTAINING PROTEIN"/>
    <property type="match status" value="1"/>
</dbReference>
<keyword evidence="3" id="KW-1185">Reference proteome</keyword>
<dbReference type="PANTHER" id="PTHR42793:SF1">
    <property type="entry name" value="PEPTIDYL-LYSINE N-ACETYLTRANSFERASE PATZ"/>
    <property type="match status" value="1"/>
</dbReference>
<sequence length="880" mass="92018">MPPTSAGTSAVLADGEVVFVRPLHPPDTAAVLALHEGLGDRDRYLRFFGLPSGLDRLCAQIAGEAGPRHAAVGAFRRERLIGVAHFEVSADPTEAEVALAVDGRAQAHGVGTLLLEHLASLARNQGIRRFTGEVMAENNRMLRVFTDLGLPYRMSRGGPEREFVIVLEPGEDYWTALAERERVADVASLQSVLRPESVVVVGASRRTGSVGRAVLSNLLDGGFPGRLFAVNPHATEVAGVPCVPSVPQLPECPELAVVCVPAAAVPEAVEECGKRGVRAVVVISAGLTGTELGDRVVTAARTYGMRLVGPNCVGVADPGAGLNATFVPGTVPAGPVGVVSQSGGFAIALLESLRRLGLGLSSLVSTGDKYDVSGNDLLLWWLRDPATEIAVLYLESFGNPRKFSRLARMLARDKPVVAIRTGETEVAQRAAASHTAAAATPAVTRDALYEQAGVIAVDTISELVETVAALSWQSFPAGNRVAVLSNAGGAGVLAADACVRHGLVLPGIRPETADTLRALLPAQASLADPIDTTAAVAAETFGACLDAVLADPEVDAVLAATVPTALGDPMTAVPARIRRAGKPVLAVRLGQLAHVEPLADEQGPVTASYTDPADAAAALGHVVRYARWRAAPAVPAPELSDVDASRAASLVRSYLAAGRRWLAPPEVVDVLGCFGIPLVETRYAGTEDEAVAAFADLARPVALKADVEGMLHKSAQGGVALDVSDEARVRTIVAAWRREFGAGWRGVVLQPMAARGREFLVGINSDEVFGPLVVFGLGGTDTDVVADRAARLAPLTATDADRLLDGLRSSTKLFGGGQLDRDAVRNVLLRVSRLAELLPEVAELDLNPLVAGGDGCLALDARIRIEPRTPADPFLRRLRT</sequence>
<dbReference type="SMART" id="SM00881">
    <property type="entry name" value="CoA_binding"/>
    <property type="match status" value="1"/>
</dbReference>
<dbReference type="RefSeq" id="WP_091504207.1">
    <property type="nucleotide sequence ID" value="NZ_CBDRCA010000022.1"/>
</dbReference>
<dbReference type="InterPro" id="IPR016181">
    <property type="entry name" value="Acyl_CoA_acyltransferase"/>
</dbReference>
<dbReference type="Pfam" id="PF13607">
    <property type="entry name" value="Succ_CoA_lig"/>
    <property type="match status" value="1"/>
</dbReference>
<dbReference type="PROSITE" id="PS51186">
    <property type="entry name" value="GNAT"/>
    <property type="match status" value="1"/>
</dbReference>
<dbReference type="OrthoDB" id="190266at2"/>